<comment type="similarity">
    <text evidence="3">Belongs to the PMEI family.</text>
</comment>
<dbReference type="Gramene" id="rna-AYBTSS11_LOCUS21040">
    <property type="protein sequence ID" value="CAJ1967173.1"/>
    <property type="gene ID" value="gene-AYBTSS11_LOCUS21040"/>
</dbReference>
<dbReference type="PANTHER" id="PTHR36710:SF20">
    <property type="entry name" value="PECTINESTERASE INHIBITOR DOMAIN PROTEIN"/>
    <property type="match status" value="1"/>
</dbReference>
<dbReference type="InterPro" id="IPR006501">
    <property type="entry name" value="Pectinesterase_inhib_dom"/>
</dbReference>
<proteinExistence type="inferred from homology"/>
<dbReference type="Gene3D" id="1.20.140.40">
    <property type="entry name" value="Invertase/pectin methylesterase inhibitor family protein"/>
    <property type="match status" value="1"/>
</dbReference>
<gene>
    <name evidence="6" type="ORF">AYBTSS11_LOCUS21040</name>
</gene>
<organism evidence="6 7">
    <name type="scientific">Sphenostylis stenocarpa</name>
    <dbReference type="NCBI Taxonomy" id="92480"/>
    <lineage>
        <taxon>Eukaryota</taxon>
        <taxon>Viridiplantae</taxon>
        <taxon>Streptophyta</taxon>
        <taxon>Embryophyta</taxon>
        <taxon>Tracheophyta</taxon>
        <taxon>Spermatophyta</taxon>
        <taxon>Magnoliopsida</taxon>
        <taxon>eudicotyledons</taxon>
        <taxon>Gunneridae</taxon>
        <taxon>Pentapetalae</taxon>
        <taxon>rosids</taxon>
        <taxon>fabids</taxon>
        <taxon>Fabales</taxon>
        <taxon>Fabaceae</taxon>
        <taxon>Papilionoideae</taxon>
        <taxon>50 kb inversion clade</taxon>
        <taxon>NPAAA clade</taxon>
        <taxon>indigoferoid/millettioid clade</taxon>
        <taxon>Phaseoleae</taxon>
        <taxon>Sphenostylis</taxon>
    </lineage>
</organism>
<dbReference type="CDD" id="cd15797">
    <property type="entry name" value="PMEI"/>
    <property type="match status" value="1"/>
</dbReference>
<dbReference type="Proteomes" id="UP001189624">
    <property type="component" value="Chromosome 7"/>
</dbReference>
<evidence type="ECO:0000256" key="2">
    <source>
        <dbReference type="ARBA" id="ARBA00023157"/>
    </source>
</evidence>
<name>A0AA86SUM8_9FABA</name>
<evidence type="ECO:0000313" key="6">
    <source>
        <dbReference type="EMBL" id="CAJ1967173.1"/>
    </source>
</evidence>
<dbReference type="EMBL" id="OY731404">
    <property type="protein sequence ID" value="CAJ1967173.1"/>
    <property type="molecule type" value="Genomic_DNA"/>
</dbReference>
<keyword evidence="1 4" id="KW-0732">Signal</keyword>
<feature type="domain" description="Pectinesterase inhibitor" evidence="5">
    <location>
        <begin position="23"/>
        <end position="171"/>
    </location>
</feature>
<dbReference type="Pfam" id="PF04043">
    <property type="entry name" value="PMEI"/>
    <property type="match status" value="1"/>
</dbReference>
<reference evidence="6" key="1">
    <citation type="submission" date="2023-10" db="EMBL/GenBank/DDBJ databases">
        <authorList>
            <person name="Domelevo Entfellner J.-B."/>
        </authorList>
    </citation>
    <scope>NUCLEOTIDE SEQUENCE</scope>
</reference>
<evidence type="ECO:0000256" key="3">
    <source>
        <dbReference type="ARBA" id="ARBA00038471"/>
    </source>
</evidence>
<evidence type="ECO:0000256" key="1">
    <source>
        <dbReference type="ARBA" id="ARBA00022729"/>
    </source>
</evidence>
<accession>A0AA86SUM8</accession>
<dbReference type="SUPFAM" id="SSF101148">
    <property type="entry name" value="Plant invertase/pectin methylesterase inhibitor"/>
    <property type="match status" value="1"/>
</dbReference>
<dbReference type="InterPro" id="IPR034086">
    <property type="entry name" value="PMEI_plant"/>
</dbReference>
<keyword evidence="7" id="KW-1185">Reference proteome</keyword>
<feature type="signal peptide" evidence="4">
    <location>
        <begin position="1"/>
        <end position="22"/>
    </location>
</feature>
<dbReference type="AlphaFoldDB" id="A0AA86SUM8"/>
<evidence type="ECO:0000313" key="7">
    <source>
        <dbReference type="Proteomes" id="UP001189624"/>
    </source>
</evidence>
<dbReference type="InterPro" id="IPR035513">
    <property type="entry name" value="Invertase/methylesterase_inhib"/>
</dbReference>
<dbReference type="InterPro" id="IPR052421">
    <property type="entry name" value="PCW_Enzyme_Inhibitor"/>
</dbReference>
<dbReference type="NCBIfam" id="TIGR01614">
    <property type="entry name" value="PME_inhib"/>
    <property type="match status" value="1"/>
</dbReference>
<dbReference type="PANTHER" id="PTHR36710">
    <property type="entry name" value="PECTINESTERASE INHIBITOR-LIKE"/>
    <property type="match status" value="1"/>
</dbReference>
<evidence type="ECO:0000256" key="4">
    <source>
        <dbReference type="SAM" id="SignalP"/>
    </source>
</evidence>
<feature type="chain" id="PRO_5041669983" description="Pectinesterase inhibitor domain-containing protein" evidence="4">
    <location>
        <begin position="23"/>
        <end position="181"/>
    </location>
</feature>
<keyword evidence="2" id="KW-1015">Disulfide bond</keyword>
<dbReference type="SMART" id="SM00856">
    <property type="entry name" value="PMEI"/>
    <property type="match status" value="1"/>
</dbReference>
<sequence length="181" mass="19691">MVYNLCSVVLGVLLMFASTSDAIPTGELTMICKKTQNPKLCVNLLKSNPKNASLVEVTEHIIDVVGEEVRKGIKLIHDLIGGERNPVARRHYWSCLEHFGSEGALGDVEYSKEMLRRRDYLGVNVAASAVISDVEDCVSGDSPTDPSFHDSSALPKCAAHVESIVDVLLVLSNRLANKIIS</sequence>
<dbReference type="GO" id="GO:0046910">
    <property type="term" value="F:pectinesterase inhibitor activity"/>
    <property type="evidence" value="ECO:0007669"/>
    <property type="project" value="InterPro"/>
</dbReference>
<protein>
    <recommendedName>
        <fullName evidence="5">Pectinesterase inhibitor domain-containing protein</fullName>
    </recommendedName>
</protein>
<evidence type="ECO:0000259" key="5">
    <source>
        <dbReference type="SMART" id="SM00856"/>
    </source>
</evidence>